<dbReference type="EMBL" id="GBRH01159697">
    <property type="protein sequence ID" value="JAE38199.1"/>
    <property type="molecule type" value="Transcribed_RNA"/>
</dbReference>
<reference evidence="1" key="1">
    <citation type="submission" date="2014-09" db="EMBL/GenBank/DDBJ databases">
        <authorList>
            <person name="Magalhaes I.L.F."/>
            <person name="Oliveira U."/>
            <person name="Santos F.R."/>
            <person name="Vidigal T.H.D.A."/>
            <person name="Brescovit A.D."/>
            <person name="Santos A.J."/>
        </authorList>
    </citation>
    <scope>NUCLEOTIDE SEQUENCE</scope>
    <source>
        <tissue evidence="1">Shoot tissue taken approximately 20 cm above the soil surface</tissue>
    </source>
</reference>
<dbReference type="AlphaFoldDB" id="A0A0A9HQV2"/>
<organism evidence="1">
    <name type="scientific">Arundo donax</name>
    <name type="common">Giant reed</name>
    <name type="synonym">Donax arundinaceus</name>
    <dbReference type="NCBI Taxonomy" id="35708"/>
    <lineage>
        <taxon>Eukaryota</taxon>
        <taxon>Viridiplantae</taxon>
        <taxon>Streptophyta</taxon>
        <taxon>Embryophyta</taxon>
        <taxon>Tracheophyta</taxon>
        <taxon>Spermatophyta</taxon>
        <taxon>Magnoliopsida</taxon>
        <taxon>Liliopsida</taxon>
        <taxon>Poales</taxon>
        <taxon>Poaceae</taxon>
        <taxon>PACMAD clade</taxon>
        <taxon>Arundinoideae</taxon>
        <taxon>Arundineae</taxon>
        <taxon>Arundo</taxon>
    </lineage>
</organism>
<name>A0A0A9HQV2_ARUDO</name>
<accession>A0A0A9HQV2</accession>
<protein>
    <submittedName>
        <fullName evidence="1">Uncharacterized protein</fullName>
    </submittedName>
</protein>
<sequence length="79" mass="9000">MMGRPTHKQWPNYSERILLHHRSIAGSTPLGKITLWGAAPCAIHKSQMLFCPFRYAFPNKAATMYIQSYPSTHGRILLT</sequence>
<evidence type="ECO:0000313" key="1">
    <source>
        <dbReference type="EMBL" id="JAE38199.1"/>
    </source>
</evidence>
<proteinExistence type="predicted"/>
<reference evidence="1" key="2">
    <citation type="journal article" date="2015" name="Data Brief">
        <title>Shoot transcriptome of the giant reed, Arundo donax.</title>
        <authorList>
            <person name="Barrero R.A."/>
            <person name="Guerrero F.D."/>
            <person name="Moolhuijzen P."/>
            <person name="Goolsby J.A."/>
            <person name="Tidwell J."/>
            <person name="Bellgard S.E."/>
            <person name="Bellgard M.I."/>
        </authorList>
    </citation>
    <scope>NUCLEOTIDE SEQUENCE</scope>
    <source>
        <tissue evidence="1">Shoot tissue taken approximately 20 cm above the soil surface</tissue>
    </source>
</reference>